<evidence type="ECO:0000256" key="4">
    <source>
        <dbReference type="ARBA" id="ARBA00023125"/>
    </source>
</evidence>
<dbReference type="EMBL" id="PXNP01000100">
    <property type="protein sequence ID" value="PSF05495.1"/>
    <property type="molecule type" value="Genomic_DNA"/>
</dbReference>
<evidence type="ECO:0000256" key="8">
    <source>
        <dbReference type="ARBA" id="ARBA00077124"/>
    </source>
</evidence>
<gene>
    <name evidence="10" type="ORF">C7H09_14590</name>
</gene>
<comment type="caution">
    <text evidence="10">The sequence shown here is derived from an EMBL/GenBank/DDBJ whole genome shotgun (WGS) entry which is preliminary data.</text>
</comment>
<evidence type="ECO:0000256" key="2">
    <source>
        <dbReference type="ARBA" id="ARBA00022822"/>
    </source>
</evidence>
<dbReference type="PANTHER" id="PTHR30537:SF26">
    <property type="entry name" value="GLYCINE CLEAVAGE SYSTEM TRANSCRIPTIONAL ACTIVATOR"/>
    <property type="match status" value="1"/>
</dbReference>
<dbReference type="InterPro" id="IPR058163">
    <property type="entry name" value="LysR-type_TF_proteobact-type"/>
</dbReference>
<protein>
    <recommendedName>
        <fullName evidence="7">HTH-type transcriptional regulator TrpI</fullName>
    </recommendedName>
    <alternativeName>
        <fullName evidence="8">TrpBA operon transcriptional activator</fullName>
    </alternativeName>
</protein>
<evidence type="ECO:0000256" key="6">
    <source>
        <dbReference type="ARBA" id="ARBA00023163"/>
    </source>
</evidence>
<name>A0A2T1K5Z9_9GAMM</name>
<keyword evidence="2" id="KW-0028">Amino-acid biosynthesis</keyword>
<dbReference type="NCBIfam" id="NF008352">
    <property type="entry name" value="PRK11139.1"/>
    <property type="match status" value="1"/>
</dbReference>
<dbReference type="GO" id="GO:0000162">
    <property type="term" value="P:L-tryptophan biosynthetic process"/>
    <property type="evidence" value="ECO:0007669"/>
    <property type="project" value="UniProtKB-KW"/>
</dbReference>
<keyword evidence="4" id="KW-0238">DNA-binding</keyword>
<keyword evidence="11" id="KW-1185">Reference proteome</keyword>
<dbReference type="GO" id="GO:0006351">
    <property type="term" value="P:DNA-templated transcription"/>
    <property type="evidence" value="ECO:0007669"/>
    <property type="project" value="TreeGrafter"/>
</dbReference>
<dbReference type="SUPFAM" id="SSF46785">
    <property type="entry name" value="Winged helix' DNA-binding domain"/>
    <property type="match status" value="1"/>
</dbReference>
<reference evidence="10 11" key="1">
    <citation type="submission" date="2018-03" db="EMBL/GenBank/DDBJ databases">
        <title>Marinobacter brunus sp. nov., a marine bacterium of Gamma-proteobacteria isolated from the surface seawater of the South China Sea.</title>
        <authorList>
            <person name="Cheng H."/>
            <person name="Wu Y.-H."/>
            <person name="Xamxidin M."/>
            <person name="Xu X.-W."/>
        </authorList>
    </citation>
    <scope>NUCLEOTIDE SEQUENCE [LARGE SCALE GENOMIC DNA]</scope>
    <source>
        <strain evidence="10 11">NH169-3</strain>
    </source>
</reference>
<feature type="domain" description="HTH lysR-type" evidence="9">
    <location>
        <begin position="6"/>
        <end position="63"/>
    </location>
</feature>
<sequence>MRRKIPSTTALVGFERAARHQSFTKAAEELSLTQSAICRQVAGLEEFLGVELFERERQGVCLTEAGKNYFRRITNRLDELERDTLELMGDHQSDKTIELAVVPTFGARWLMPRLQRFREKHPGITVNLTNRTKPFLFSDTQFDAAIYFGDGDWPGTDAYPLMHENPTPVCSPELIAPTTSLLPEEIPNYTLLQQTTRPYAWREWFDSTGLQVTRDLAGPRFELFTMLAQAAIHRMGIALIPPFLIHDELESGRLICPIDHSFESKWAYHFVLPNKNRESQALCDFRDWLISEITLFCH</sequence>
<dbReference type="Proteomes" id="UP000239866">
    <property type="component" value="Unassembled WGS sequence"/>
</dbReference>
<accession>A0A2T1K5Z9</accession>
<dbReference type="PROSITE" id="PS50931">
    <property type="entry name" value="HTH_LYSR"/>
    <property type="match status" value="1"/>
</dbReference>
<dbReference type="AlphaFoldDB" id="A0A2T1K5Z9"/>
<dbReference type="GO" id="GO:0043565">
    <property type="term" value="F:sequence-specific DNA binding"/>
    <property type="evidence" value="ECO:0007669"/>
    <property type="project" value="TreeGrafter"/>
</dbReference>
<dbReference type="GO" id="GO:0009891">
    <property type="term" value="P:positive regulation of biosynthetic process"/>
    <property type="evidence" value="ECO:0007669"/>
    <property type="project" value="UniProtKB-ARBA"/>
</dbReference>
<evidence type="ECO:0000313" key="10">
    <source>
        <dbReference type="EMBL" id="PSF05495.1"/>
    </source>
</evidence>
<dbReference type="OrthoDB" id="5877876at2"/>
<evidence type="ECO:0000256" key="7">
    <source>
        <dbReference type="ARBA" id="ARBA00067891"/>
    </source>
</evidence>
<keyword evidence="6" id="KW-0804">Transcription</keyword>
<keyword evidence="3" id="KW-0805">Transcription regulation</keyword>
<dbReference type="Gene3D" id="3.40.190.10">
    <property type="entry name" value="Periplasmic binding protein-like II"/>
    <property type="match status" value="2"/>
</dbReference>
<evidence type="ECO:0000259" key="9">
    <source>
        <dbReference type="PROSITE" id="PS50931"/>
    </source>
</evidence>
<dbReference type="Gene3D" id="1.10.10.10">
    <property type="entry name" value="Winged helix-like DNA-binding domain superfamily/Winged helix DNA-binding domain"/>
    <property type="match status" value="1"/>
</dbReference>
<dbReference type="InterPro" id="IPR036388">
    <property type="entry name" value="WH-like_DNA-bd_sf"/>
</dbReference>
<proteinExistence type="inferred from homology"/>
<dbReference type="PRINTS" id="PR00039">
    <property type="entry name" value="HTHLYSR"/>
</dbReference>
<evidence type="ECO:0000256" key="1">
    <source>
        <dbReference type="ARBA" id="ARBA00009437"/>
    </source>
</evidence>
<dbReference type="FunFam" id="1.10.10.10:FF:000038">
    <property type="entry name" value="Glycine cleavage system transcriptional activator"/>
    <property type="match status" value="1"/>
</dbReference>
<dbReference type="PANTHER" id="PTHR30537">
    <property type="entry name" value="HTH-TYPE TRANSCRIPTIONAL REGULATOR"/>
    <property type="match status" value="1"/>
</dbReference>
<dbReference type="GO" id="GO:0003700">
    <property type="term" value="F:DNA-binding transcription factor activity"/>
    <property type="evidence" value="ECO:0007669"/>
    <property type="project" value="InterPro"/>
</dbReference>
<dbReference type="InterPro" id="IPR036390">
    <property type="entry name" value="WH_DNA-bd_sf"/>
</dbReference>
<dbReference type="RefSeq" id="WP_106763948.1">
    <property type="nucleotide sequence ID" value="NZ_PXNP01000100.1"/>
</dbReference>
<keyword evidence="2" id="KW-0822">Tryptophan biosynthesis</keyword>
<evidence type="ECO:0000256" key="5">
    <source>
        <dbReference type="ARBA" id="ARBA00023141"/>
    </source>
</evidence>
<dbReference type="CDD" id="cd08481">
    <property type="entry name" value="PBP2_GcdR_like"/>
    <property type="match status" value="1"/>
</dbReference>
<dbReference type="Pfam" id="PF03466">
    <property type="entry name" value="LysR_substrate"/>
    <property type="match status" value="1"/>
</dbReference>
<keyword evidence="5" id="KW-0057">Aromatic amino acid biosynthesis</keyword>
<evidence type="ECO:0000313" key="11">
    <source>
        <dbReference type="Proteomes" id="UP000239866"/>
    </source>
</evidence>
<dbReference type="FunFam" id="3.40.190.10:FF:000017">
    <property type="entry name" value="Glycine cleavage system transcriptional activator"/>
    <property type="match status" value="1"/>
</dbReference>
<dbReference type="InterPro" id="IPR005119">
    <property type="entry name" value="LysR_subst-bd"/>
</dbReference>
<dbReference type="SUPFAM" id="SSF53850">
    <property type="entry name" value="Periplasmic binding protein-like II"/>
    <property type="match status" value="1"/>
</dbReference>
<evidence type="ECO:0000256" key="3">
    <source>
        <dbReference type="ARBA" id="ARBA00023015"/>
    </source>
</evidence>
<dbReference type="Pfam" id="PF00126">
    <property type="entry name" value="HTH_1"/>
    <property type="match status" value="1"/>
</dbReference>
<organism evidence="10 11">
    <name type="scientific">Marinobacter fuscus</name>
    <dbReference type="NCBI Taxonomy" id="2109942"/>
    <lineage>
        <taxon>Bacteria</taxon>
        <taxon>Pseudomonadati</taxon>
        <taxon>Pseudomonadota</taxon>
        <taxon>Gammaproteobacteria</taxon>
        <taxon>Pseudomonadales</taxon>
        <taxon>Marinobacteraceae</taxon>
        <taxon>Marinobacter</taxon>
    </lineage>
</organism>
<comment type="similarity">
    <text evidence="1">Belongs to the LysR transcriptional regulatory family.</text>
</comment>
<dbReference type="InterPro" id="IPR000847">
    <property type="entry name" value="LysR_HTH_N"/>
</dbReference>